<reference evidence="1" key="2">
    <citation type="journal article" date="2015" name="Fish Shellfish Immunol.">
        <title>Early steps in the European eel (Anguilla anguilla)-Vibrio vulnificus interaction in the gills: Role of the RtxA13 toxin.</title>
        <authorList>
            <person name="Callol A."/>
            <person name="Pajuelo D."/>
            <person name="Ebbesson L."/>
            <person name="Teles M."/>
            <person name="MacKenzie S."/>
            <person name="Amaro C."/>
        </authorList>
    </citation>
    <scope>NUCLEOTIDE SEQUENCE</scope>
</reference>
<reference evidence="1" key="1">
    <citation type="submission" date="2014-11" db="EMBL/GenBank/DDBJ databases">
        <authorList>
            <person name="Amaro Gonzalez C."/>
        </authorList>
    </citation>
    <scope>NUCLEOTIDE SEQUENCE</scope>
</reference>
<organism evidence="1">
    <name type="scientific">Anguilla anguilla</name>
    <name type="common">European freshwater eel</name>
    <name type="synonym">Muraena anguilla</name>
    <dbReference type="NCBI Taxonomy" id="7936"/>
    <lineage>
        <taxon>Eukaryota</taxon>
        <taxon>Metazoa</taxon>
        <taxon>Chordata</taxon>
        <taxon>Craniata</taxon>
        <taxon>Vertebrata</taxon>
        <taxon>Euteleostomi</taxon>
        <taxon>Actinopterygii</taxon>
        <taxon>Neopterygii</taxon>
        <taxon>Teleostei</taxon>
        <taxon>Anguilliformes</taxon>
        <taxon>Anguillidae</taxon>
        <taxon>Anguilla</taxon>
    </lineage>
</organism>
<sequence>MSWAVVRLESWARTGFRARPSALQVCLLRITDGYMTNQIQ</sequence>
<protein>
    <submittedName>
        <fullName evidence="1">Uncharacterized protein</fullName>
    </submittedName>
</protein>
<evidence type="ECO:0000313" key="1">
    <source>
        <dbReference type="EMBL" id="JAH31305.1"/>
    </source>
</evidence>
<accession>A0A0E9RSC1</accession>
<dbReference type="AlphaFoldDB" id="A0A0E9RSC1"/>
<name>A0A0E9RSC1_ANGAN</name>
<proteinExistence type="predicted"/>
<dbReference type="EMBL" id="GBXM01077272">
    <property type="protein sequence ID" value="JAH31305.1"/>
    <property type="molecule type" value="Transcribed_RNA"/>
</dbReference>